<dbReference type="InterPro" id="IPR006977">
    <property type="entry name" value="Yip1_dom"/>
</dbReference>
<dbReference type="OrthoDB" id="7688451at2"/>
<comment type="caution">
    <text evidence="7">The sequence shown here is derived from an EMBL/GenBank/DDBJ whole genome shotgun (WGS) entry which is preliminary data.</text>
</comment>
<dbReference type="EMBL" id="QOKZ01000002">
    <property type="protein sequence ID" value="RMC36363.1"/>
    <property type="molecule type" value="Genomic_DNA"/>
</dbReference>
<evidence type="ECO:0000256" key="2">
    <source>
        <dbReference type="ARBA" id="ARBA00022692"/>
    </source>
</evidence>
<keyword evidence="3 5" id="KW-1133">Transmembrane helix</keyword>
<feature type="transmembrane region" description="Helical" evidence="5">
    <location>
        <begin position="35"/>
        <end position="56"/>
    </location>
</feature>
<accession>A0A3M0MH14</accession>
<keyword evidence="8" id="KW-1185">Reference proteome</keyword>
<evidence type="ECO:0000256" key="5">
    <source>
        <dbReference type="SAM" id="Phobius"/>
    </source>
</evidence>
<feature type="transmembrane region" description="Helical" evidence="5">
    <location>
        <begin position="109"/>
        <end position="130"/>
    </location>
</feature>
<reference evidence="7 8" key="1">
    <citation type="submission" date="2018-07" db="EMBL/GenBank/DDBJ databases">
        <authorList>
            <person name="Zhang Y."/>
            <person name="Wang L."/>
            <person name="Ma S."/>
        </authorList>
    </citation>
    <scope>NUCLEOTIDE SEQUENCE [LARGE SCALE GENOMIC DNA]</scope>
    <source>
        <strain evidence="7 8">4-2</strain>
    </source>
</reference>
<keyword evidence="2 5" id="KW-0812">Transmembrane</keyword>
<keyword evidence="4 5" id="KW-0472">Membrane</keyword>
<evidence type="ECO:0000256" key="4">
    <source>
        <dbReference type="ARBA" id="ARBA00023136"/>
    </source>
</evidence>
<feature type="transmembrane region" description="Helical" evidence="5">
    <location>
        <begin position="76"/>
        <end position="97"/>
    </location>
</feature>
<sequence length="199" mass="20673">MSFDDFKALIGLTFRNPEAAATALIGTGLPVSARWMALLLAVSVSALLAWLSSQLFPLPQGEAGNVPVLAVTSQPMVLAGMQLVAVLLAAGLMAGVGRMFGGHGRFEDALLLTVWIEVVLLLVQAVQIAATLILPGVAGILGVLAIALFFWLTVQFTKALHGFTSGIKVFLGLVGTAFAVGFVLSLLAASFGLFPEVPQ</sequence>
<proteinExistence type="predicted"/>
<gene>
    <name evidence="7" type="ORF">C9E81_06740</name>
</gene>
<evidence type="ECO:0000313" key="7">
    <source>
        <dbReference type="EMBL" id="RMC36363.1"/>
    </source>
</evidence>
<evidence type="ECO:0000313" key="8">
    <source>
        <dbReference type="Proteomes" id="UP000273516"/>
    </source>
</evidence>
<evidence type="ECO:0000256" key="1">
    <source>
        <dbReference type="ARBA" id="ARBA00004141"/>
    </source>
</evidence>
<evidence type="ECO:0000256" key="3">
    <source>
        <dbReference type="ARBA" id="ARBA00022989"/>
    </source>
</evidence>
<feature type="transmembrane region" description="Helical" evidence="5">
    <location>
        <begin position="169"/>
        <end position="194"/>
    </location>
</feature>
<dbReference type="RefSeq" id="WP_122111530.1">
    <property type="nucleotide sequence ID" value="NZ_QOKZ01000002.1"/>
</dbReference>
<comment type="subcellular location">
    <subcellularLocation>
        <location evidence="1">Membrane</location>
        <topology evidence="1">Multi-pass membrane protein</topology>
    </subcellularLocation>
</comment>
<dbReference type="Pfam" id="PF04893">
    <property type="entry name" value="Yip1"/>
    <property type="match status" value="1"/>
</dbReference>
<organism evidence="7 8">
    <name type="scientific">Paracoccus alkanivorans</name>
    <dbReference type="NCBI Taxonomy" id="2116655"/>
    <lineage>
        <taxon>Bacteria</taxon>
        <taxon>Pseudomonadati</taxon>
        <taxon>Pseudomonadota</taxon>
        <taxon>Alphaproteobacteria</taxon>
        <taxon>Rhodobacterales</taxon>
        <taxon>Paracoccaceae</taxon>
        <taxon>Paracoccus</taxon>
    </lineage>
</organism>
<dbReference type="GO" id="GO:0016020">
    <property type="term" value="C:membrane"/>
    <property type="evidence" value="ECO:0007669"/>
    <property type="project" value="UniProtKB-SubCell"/>
</dbReference>
<protein>
    <submittedName>
        <fullName evidence="7">YIP1 family protein</fullName>
    </submittedName>
</protein>
<evidence type="ECO:0000259" key="6">
    <source>
        <dbReference type="Pfam" id="PF04893"/>
    </source>
</evidence>
<feature type="transmembrane region" description="Helical" evidence="5">
    <location>
        <begin position="136"/>
        <end position="157"/>
    </location>
</feature>
<dbReference type="AlphaFoldDB" id="A0A3M0MH14"/>
<name>A0A3M0MH14_9RHOB</name>
<dbReference type="Proteomes" id="UP000273516">
    <property type="component" value="Unassembled WGS sequence"/>
</dbReference>
<feature type="domain" description="Yip1" evidence="6">
    <location>
        <begin position="13"/>
        <end position="185"/>
    </location>
</feature>